<evidence type="ECO:0000256" key="6">
    <source>
        <dbReference type="ARBA" id="ARBA00029677"/>
    </source>
</evidence>
<proteinExistence type="inferred from homology"/>
<reference evidence="10 11" key="1">
    <citation type="submission" date="2020-06" db="EMBL/GenBank/DDBJ databases">
        <title>Transcriptomic and genomic resources for Thalictrum thalictroides and T. hernandezii: Facilitating candidate gene discovery in an emerging model plant lineage.</title>
        <authorList>
            <person name="Arias T."/>
            <person name="Riano-Pachon D.M."/>
            <person name="Di Stilio V.S."/>
        </authorList>
    </citation>
    <scope>NUCLEOTIDE SEQUENCE [LARGE SCALE GENOMIC DNA]</scope>
    <source>
        <strain evidence="11">cv. WT478/WT964</strain>
        <tissue evidence="10">Leaves</tissue>
    </source>
</reference>
<dbReference type="EMBL" id="JABWDY010020392">
    <property type="protein sequence ID" value="KAF5193188.1"/>
    <property type="molecule type" value="Genomic_DNA"/>
</dbReference>
<keyword evidence="5 8" id="KW-0378">Hydrolase</keyword>
<protein>
    <recommendedName>
        <fullName evidence="4 8">Protein N-terminal glutamine amidohydrolase</fullName>
        <ecNumber evidence="3 8">3.5.1.122</ecNumber>
    </recommendedName>
    <alternativeName>
        <fullName evidence="6 8">Protein NH2-terminal glutamine deamidase</fullName>
    </alternativeName>
</protein>
<sequence length="105" mass="11771">YLRVVHAPTFLRKFASDRRHMKDSAGNWIAHPPAYEPIIAEDGAIHNLDEYIKIGASEVTNVSDDLTHRVLSGKFGGVVTERQLEDLFCNFLIDFPVFSGSHTSN</sequence>
<comment type="similarity">
    <text evidence="1 8">Belongs to the NTAQ1 family.</text>
</comment>
<comment type="function">
    <text evidence="8">Mediates the side-chain deamidation of N-terminal glutamine residues to glutamate, an important step in N-end rule pathway of protein degradation. Conversion of the resulting N-terminal glutamine to glutamate renders the protein susceptible to arginylation, polyubiquitination and degradation as specified by the N-end rule. Does not act on substrates with internal or C-terminal glutamine and does not act on non-glutamine residues in any position.</text>
</comment>
<dbReference type="InterPro" id="IPR023128">
    <property type="entry name" value="Prot_N_Gln_amidohydro_ab_roll"/>
</dbReference>
<organism evidence="10 11">
    <name type="scientific">Thalictrum thalictroides</name>
    <name type="common">Rue-anemone</name>
    <name type="synonym">Anemone thalictroides</name>
    <dbReference type="NCBI Taxonomy" id="46969"/>
    <lineage>
        <taxon>Eukaryota</taxon>
        <taxon>Viridiplantae</taxon>
        <taxon>Streptophyta</taxon>
        <taxon>Embryophyta</taxon>
        <taxon>Tracheophyta</taxon>
        <taxon>Spermatophyta</taxon>
        <taxon>Magnoliopsida</taxon>
        <taxon>Ranunculales</taxon>
        <taxon>Ranunculaceae</taxon>
        <taxon>Thalictroideae</taxon>
        <taxon>Thalictrum</taxon>
    </lineage>
</organism>
<dbReference type="PANTHER" id="PTHR13035">
    <property type="entry name" value="PROTEIN N-TERMINAL GLUTAMINE AMIDOHYDROLASE"/>
    <property type="match status" value="1"/>
</dbReference>
<dbReference type="Pfam" id="PF09764">
    <property type="entry name" value="Nt_Gln_amidase"/>
    <property type="match status" value="1"/>
</dbReference>
<keyword evidence="11" id="KW-1185">Reference proteome</keyword>
<feature type="non-terminal residue" evidence="10">
    <location>
        <position position="1"/>
    </location>
</feature>
<dbReference type="Proteomes" id="UP000554482">
    <property type="component" value="Unassembled WGS sequence"/>
</dbReference>
<dbReference type="OrthoDB" id="191192at2759"/>
<evidence type="ECO:0000256" key="4">
    <source>
        <dbReference type="ARBA" id="ARBA00021247"/>
    </source>
</evidence>
<evidence type="ECO:0000313" key="11">
    <source>
        <dbReference type="Proteomes" id="UP000554482"/>
    </source>
</evidence>
<dbReference type="GO" id="GO:0070773">
    <property type="term" value="F:protein-N-terminal glutamine amidohydrolase activity"/>
    <property type="evidence" value="ECO:0007669"/>
    <property type="project" value="UniProtKB-UniRule"/>
</dbReference>
<dbReference type="PANTHER" id="PTHR13035:SF0">
    <property type="entry name" value="PROTEIN N-TERMINAL GLUTAMINE AMIDOHYDROLASE"/>
    <property type="match status" value="1"/>
</dbReference>
<gene>
    <name evidence="10" type="ORF">FRX31_017221</name>
</gene>
<dbReference type="GO" id="GO:0005829">
    <property type="term" value="C:cytosol"/>
    <property type="evidence" value="ECO:0007669"/>
    <property type="project" value="TreeGrafter"/>
</dbReference>
<comment type="caution">
    <text evidence="10">The sequence shown here is derived from an EMBL/GenBank/DDBJ whole genome shotgun (WGS) entry which is preliminary data.</text>
</comment>
<name>A0A7J6W8N3_THATH</name>
<comment type="subunit">
    <text evidence="2 8">Monomer.</text>
</comment>
<evidence type="ECO:0000256" key="2">
    <source>
        <dbReference type="ARBA" id="ARBA00011245"/>
    </source>
</evidence>
<evidence type="ECO:0000256" key="8">
    <source>
        <dbReference type="RuleBase" id="RU367082"/>
    </source>
</evidence>
<dbReference type="AlphaFoldDB" id="A0A7J6W8N3"/>
<feature type="domain" description="Protein N-terminal glutamine amidohydrolase alpha beta roll" evidence="9">
    <location>
        <begin position="2"/>
        <end position="87"/>
    </location>
</feature>
<accession>A0A7J6W8N3</accession>
<dbReference type="InterPro" id="IPR039733">
    <property type="entry name" value="NTAQ1"/>
</dbReference>
<dbReference type="GO" id="GO:0008418">
    <property type="term" value="F:protein-N-terminal asparagine amidohydrolase activity"/>
    <property type="evidence" value="ECO:0007669"/>
    <property type="project" value="UniProtKB-UniRule"/>
</dbReference>
<evidence type="ECO:0000256" key="1">
    <source>
        <dbReference type="ARBA" id="ARBA00008985"/>
    </source>
</evidence>
<evidence type="ECO:0000313" key="10">
    <source>
        <dbReference type="EMBL" id="KAF5193188.1"/>
    </source>
</evidence>
<dbReference type="Gene3D" id="3.10.620.10">
    <property type="entry name" value="Protein N-terminal glutamine amidohydrolase, alpha beta roll"/>
    <property type="match status" value="1"/>
</dbReference>
<evidence type="ECO:0000259" key="9">
    <source>
        <dbReference type="Pfam" id="PF09764"/>
    </source>
</evidence>
<evidence type="ECO:0000256" key="7">
    <source>
        <dbReference type="ARBA" id="ARBA00048768"/>
    </source>
</evidence>
<evidence type="ECO:0000256" key="3">
    <source>
        <dbReference type="ARBA" id="ARBA00012718"/>
    </source>
</evidence>
<dbReference type="EC" id="3.5.1.122" evidence="3 8"/>
<comment type="catalytic activity">
    <reaction evidence="7 8">
        <text>N-terminal L-glutaminyl-[protein] + H2O = N-terminal L-glutamyl-[protein] + NH4(+)</text>
        <dbReference type="Rhea" id="RHEA:50680"/>
        <dbReference type="Rhea" id="RHEA-COMP:12668"/>
        <dbReference type="Rhea" id="RHEA-COMP:12777"/>
        <dbReference type="ChEBI" id="CHEBI:15377"/>
        <dbReference type="ChEBI" id="CHEBI:28938"/>
        <dbReference type="ChEBI" id="CHEBI:64721"/>
        <dbReference type="ChEBI" id="CHEBI:64722"/>
        <dbReference type="EC" id="3.5.1.122"/>
    </reaction>
</comment>
<evidence type="ECO:0000256" key="5">
    <source>
        <dbReference type="ARBA" id="ARBA00022801"/>
    </source>
</evidence>
<dbReference type="InterPro" id="IPR037132">
    <property type="entry name" value="N_Gln_amidohydro_ab_roll_sf"/>
</dbReference>
<dbReference type="GO" id="GO:0005634">
    <property type="term" value="C:nucleus"/>
    <property type="evidence" value="ECO:0007669"/>
    <property type="project" value="TreeGrafter"/>
</dbReference>